<dbReference type="PANTHER" id="PTHR11712">
    <property type="entry name" value="POLYKETIDE SYNTHASE-RELATED"/>
    <property type="match status" value="1"/>
</dbReference>
<comment type="caution">
    <text evidence="6">The sequence shown here is derived from an EMBL/GenBank/DDBJ whole genome shotgun (WGS) entry which is preliminary data.</text>
</comment>
<name>A0A5C6AP79_9BACT</name>
<organism evidence="6 7">
    <name type="scientific">Stieleria varia</name>
    <dbReference type="NCBI Taxonomy" id="2528005"/>
    <lineage>
        <taxon>Bacteria</taxon>
        <taxon>Pseudomonadati</taxon>
        <taxon>Planctomycetota</taxon>
        <taxon>Planctomycetia</taxon>
        <taxon>Pirellulales</taxon>
        <taxon>Pirellulaceae</taxon>
        <taxon>Stieleria</taxon>
    </lineage>
</organism>
<dbReference type="RefSeq" id="WP_146521573.1">
    <property type="nucleotide sequence ID" value="NZ_CP151726.1"/>
</dbReference>
<proteinExistence type="inferred from homology"/>
<dbReference type="PANTHER" id="PTHR11712:SF336">
    <property type="entry name" value="3-OXOACYL-[ACYL-CARRIER-PROTEIN] SYNTHASE, MITOCHONDRIAL"/>
    <property type="match status" value="1"/>
</dbReference>
<dbReference type="InterPro" id="IPR014031">
    <property type="entry name" value="Ketoacyl_synth_C"/>
</dbReference>
<evidence type="ECO:0000313" key="7">
    <source>
        <dbReference type="Proteomes" id="UP000320176"/>
    </source>
</evidence>
<evidence type="ECO:0000256" key="2">
    <source>
        <dbReference type="ARBA" id="ARBA00022679"/>
    </source>
</evidence>
<feature type="compositionally biased region" description="Polar residues" evidence="4">
    <location>
        <begin position="413"/>
        <end position="422"/>
    </location>
</feature>
<dbReference type="GO" id="GO:0006633">
    <property type="term" value="P:fatty acid biosynthetic process"/>
    <property type="evidence" value="ECO:0007669"/>
    <property type="project" value="TreeGrafter"/>
</dbReference>
<accession>A0A5C6AP79</accession>
<keyword evidence="7" id="KW-1185">Reference proteome</keyword>
<keyword evidence="6" id="KW-0012">Acyltransferase</keyword>
<dbReference type="InterPro" id="IPR000794">
    <property type="entry name" value="Beta-ketoacyl_synthase"/>
</dbReference>
<dbReference type="OrthoDB" id="292158at2"/>
<gene>
    <name evidence="6" type="primary">fabF_3</name>
    <name evidence="6" type="ORF">Pla52n_44500</name>
</gene>
<dbReference type="AlphaFoldDB" id="A0A5C6AP79"/>
<dbReference type="InterPro" id="IPR016039">
    <property type="entry name" value="Thiolase-like"/>
</dbReference>
<dbReference type="SUPFAM" id="SSF53901">
    <property type="entry name" value="Thiolase-like"/>
    <property type="match status" value="2"/>
</dbReference>
<keyword evidence="2 3" id="KW-0808">Transferase</keyword>
<evidence type="ECO:0000256" key="4">
    <source>
        <dbReference type="SAM" id="MobiDB-lite"/>
    </source>
</evidence>
<dbReference type="InterPro" id="IPR020841">
    <property type="entry name" value="PKS_Beta-ketoAc_synthase_dom"/>
</dbReference>
<feature type="domain" description="Ketosynthase family 3 (KS3)" evidence="5">
    <location>
        <begin position="3"/>
        <end position="459"/>
    </location>
</feature>
<evidence type="ECO:0000256" key="3">
    <source>
        <dbReference type="RuleBase" id="RU003694"/>
    </source>
</evidence>
<reference evidence="6 7" key="1">
    <citation type="submission" date="2019-02" db="EMBL/GenBank/DDBJ databases">
        <title>Deep-cultivation of Planctomycetes and their phenomic and genomic characterization uncovers novel biology.</title>
        <authorList>
            <person name="Wiegand S."/>
            <person name="Jogler M."/>
            <person name="Boedeker C."/>
            <person name="Pinto D."/>
            <person name="Vollmers J."/>
            <person name="Rivas-Marin E."/>
            <person name="Kohn T."/>
            <person name="Peeters S.H."/>
            <person name="Heuer A."/>
            <person name="Rast P."/>
            <person name="Oberbeckmann S."/>
            <person name="Bunk B."/>
            <person name="Jeske O."/>
            <person name="Meyerdierks A."/>
            <person name="Storesund J.E."/>
            <person name="Kallscheuer N."/>
            <person name="Luecker S."/>
            <person name="Lage O.M."/>
            <person name="Pohl T."/>
            <person name="Merkel B.J."/>
            <person name="Hornburger P."/>
            <person name="Mueller R.-W."/>
            <person name="Bruemmer F."/>
            <person name="Labrenz M."/>
            <person name="Spormann A.M."/>
            <person name="Op Den Camp H."/>
            <person name="Overmann J."/>
            <person name="Amann R."/>
            <person name="Jetten M.S.M."/>
            <person name="Mascher T."/>
            <person name="Medema M.H."/>
            <person name="Devos D.P."/>
            <person name="Kaster A.-K."/>
            <person name="Ovreas L."/>
            <person name="Rohde M."/>
            <person name="Galperin M.Y."/>
            <person name="Jogler C."/>
        </authorList>
    </citation>
    <scope>NUCLEOTIDE SEQUENCE [LARGE SCALE GENOMIC DNA]</scope>
    <source>
        <strain evidence="6 7">Pla52n</strain>
    </source>
</reference>
<dbReference type="EC" id="2.3.1.179" evidence="6"/>
<feature type="region of interest" description="Disordered" evidence="4">
    <location>
        <begin position="406"/>
        <end position="429"/>
    </location>
</feature>
<dbReference type="PROSITE" id="PS52004">
    <property type="entry name" value="KS3_2"/>
    <property type="match status" value="1"/>
</dbReference>
<dbReference type="Pfam" id="PF02801">
    <property type="entry name" value="Ketoacyl-synt_C"/>
    <property type="match status" value="1"/>
</dbReference>
<evidence type="ECO:0000313" key="6">
    <source>
        <dbReference type="EMBL" id="TWU01079.1"/>
    </source>
</evidence>
<evidence type="ECO:0000259" key="5">
    <source>
        <dbReference type="PROSITE" id="PS52004"/>
    </source>
</evidence>
<dbReference type="InterPro" id="IPR014030">
    <property type="entry name" value="Ketoacyl_synth_N"/>
</dbReference>
<dbReference type="GO" id="GO:0004315">
    <property type="term" value="F:3-oxoacyl-[acyl-carrier-protein] synthase activity"/>
    <property type="evidence" value="ECO:0007669"/>
    <property type="project" value="UniProtKB-EC"/>
</dbReference>
<dbReference type="Proteomes" id="UP000320176">
    <property type="component" value="Unassembled WGS sequence"/>
</dbReference>
<comment type="similarity">
    <text evidence="1 3">Belongs to the thiolase-like superfamily. Beta-ketoacyl-ACP synthases family.</text>
</comment>
<sequence>MSPNPIMITGVGVVSSIGIGRKAFFEGLLNKKSGICWLSERTDDDAKPDVDNMEPKGIWVGGPILDFDAKEFVRPRKALKVMCREIQLSFAASMLAIDDAGLTDAFPAAEDGVITPDRVGTVFGGEMFFGPPQEMVDSIQACLAEGDQINTSVFGMAAKKNLMPLWMLKYLPNMPACHVGISVNAHGPNNSLVLGDVSGPAAIMESISCLQRGIADVILSGSIGNRLNTSRMTCRYDSPIPEVNGEVKWASRPHDPDATGVVGGEAAVTLVLESSDHAKQRGVKPLATILSSASRFVASEAIQHGERSGELNPPFHRGSSKAIRLAISGALTQANRVAADIGLVVSHAMGDPMMDSAERIALSELEITAPLVAPIAALGHTGAASGGIAVATGALALANGMIPPTVGVEPAPQETSSESNSAPHRCGLRSTAEPLRSPLVLCLASTAEGSATAILLGDSAR</sequence>
<dbReference type="Pfam" id="PF00109">
    <property type="entry name" value="ketoacyl-synt"/>
    <property type="match status" value="1"/>
</dbReference>
<dbReference type="Gene3D" id="3.40.47.10">
    <property type="match status" value="2"/>
</dbReference>
<evidence type="ECO:0000256" key="1">
    <source>
        <dbReference type="ARBA" id="ARBA00008467"/>
    </source>
</evidence>
<dbReference type="EMBL" id="SJPN01000005">
    <property type="protein sequence ID" value="TWU01079.1"/>
    <property type="molecule type" value="Genomic_DNA"/>
</dbReference>
<dbReference type="GO" id="GO:0005829">
    <property type="term" value="C:cytosol"/>
    <property type="evidence" value="ECO:0007669"/>
    <property type="project" value="TreeGrafter"/>
</dbReference>
<protein>
    <submittedName>
        <fullName evidence="6">3-oxoacyl-[acyl-carrier-protein] synthase 2</fullName>
        <ecNumber evidence="6">2.3.1.179</ecNumber>
    </submittedName>
</protein>